<proteinExistence type="inferred from homology"/>
<feature type="region of interest" description="Disordered" evidence="6">
    <location>
        <begin position="214"/>
        <end position="353"/>
    </location>
</feature>
<dbReference type="GO" id="GO:0005634">
    <property type="term" value="C:nucleus"/>
    <property type="evidence" value="ECO:0007669"/>
    <property type="project" value="UniProtKB-SubCell"/>
</dbReference>
<evidence type="ECO:0000256" key="5">
    <source>
        <dbReference type="ARBA" id="ARBA00023306"/>
    </source>
</evidence>
<keyword evidence="3" id="KW-0235">DNA replication</keyword>
<dbReference type="GO" id="GO:0006260">
    <property type="term" value="P:DNA replication"/>
    <property type="evidence" value="ECO:0007669"/>
    <property type="project" value="UniProtKB-KW"/>
</dbReference>
<dbReference type="EMBL" id="JALLBG020000068">
    <property type="protein sequence ID" value="KAL3768199.1"/>
    <property type="molecule type" value="Genomic_DNA"/>
</dbReference>
<feature type="compositionally biased region" description="Acidic residues" evidence="6">
    <location>
        <begin position="318"/>
        <end position="333"/>
    </location>
</feature>
<keyword evidence="4" id="KW-0539">Nucleus</keyword>
<feature type="compositionally biased region" description="Low complexity" evidence="6">
    <location>
        <begin position="220"/>
        <end position="238"/>
    </location>
</feature>
<feature type="compositionally biased region" description="Acidic residues" evidence="6">
    <location>
        <begin position="260"/>
        <end position="281"/>
    </location>
</feature>
<comment type="subcellular location">
    <subcellularLocation>
        <location evidence="1">Nucleus</location>
    </subcellularLocation>
</comment>
<evidence type="ECO:0000256" key="2">
    <source>
        <dbReference type="ARBA" id="ARBA00010727"/>
    </source>
</evidence>
<evidence type="ECO:0000256" key="6">
    <source>
        <dbReference type="SAM" id="MobiDB-lite"/>
    </source>
</evidence>
<accession>A0ABD3MW62</accession>
<dbReference type="PANTHER" id="PTHR10507:SF0">
    <property type="entry name" value="CELL DIVISION CONTROL PROTEIN 45 HOMOLOG"/>
    <property type="match status" value="1"/>
</dbReference>
<sequence>MILERENWHLGYASLLRDCRGIASSSTSNDDDEFSSSGVGAGVGVGGGVGRALLLVHPDTDAMATARILSYMLRADGVPYQMRPCLGWTSLRRILGKVGVIRPDNNNNGNGNGNGNDGEDEEGEDNTSNWIENETDIRAVVLMNMGANRNLAKLFRGATTNNNNNMNDPSQDDSFFGMNNNVRCYVFDCHRPYHLANVHAGRHVVLFNDRPFEEEEIPSDGDNLSGDESSSSDSSSSGEESDSDDDDDDFGGRKKKKNESDDEGEHEFEESDVDSDDEDDTGTGRRLAKRQRRTRREEEEIDPADDPAQDPDQRQRDGEDDLQDSEDEDDDDEHGTMKKKRSGDNGPNPLDTTAATADLTNVLDETVNLDRSTVDVYDGEGNLLPTTSFRDLRRRRRNRIRLHYSCGSYHASPSSWTAYALCRQLRFGDTPDLLWLACVGVTDAFLHGRLDVAGYSALAVDLKRHVGRLFPNDLVDRAGRAVYAEELEASLSSGGGNNSNELRTWTQIGLSENGRILFQDEYKFMLLRHTSLWDSLLHSNFVASKLQVWKSAGRQKLMELLAKMGFPLDQCRQPWAFVGPGMRRRLGERLDECTEEYGLGNVSYTGFVRVTGYKSLLSASDMSYAVTALLECAAAAFEAGSGDNDEADDNLNEEDREDREMIEAFNVAFDALNSNGSTSSAATRTLASMEGGGVEGADLSNLVNGGNMTGSTGLGAGIRLAMTLQRNIMATARSLVDRNAITRLSHFRYAYIHCSSAGAASSSSGPGGRVVTPDASKNGDSTSRSASQFHVFAKPLVLTKLAHFLMDVHRENGKWTGIKSRPLVLLAEKPRSNTYMVVGYEYPEESGNVVRNKFGQNFELAAKSMKGMFWFDSFDSNVVEVAAKDVQKFLEQLHYMMEQV</sequence>
<feature type="region of interest" description="Disordered" evidence="6">
    <location>
        <begin position="757"/>
        <end position="783"/>
    </location>
</feature>
<evidence type="ECO:0008006" key="9">
    <source>
        <dbReference type="Google" id="ProtNLM"/>
    </source>
</evidence>
<protein>
    <recommendedName>
        <fullName evidence="9">Cell division control protein 45</fullName>
    </recommendedName>
</protein>
<organism evidence="7 8">
    <name type="scientific">Discostella pseudostelligera</name>
    <dbReference type="NCBI Taxonomy" id="259834"/>
    <lineage>
        <taxon>Eukaryota</taxon>
        <taxon>Sar</taxon>
        <taxon>Stramenopiles</taxon>
        <taxon>Ochrophyta</taxon>
        <taxon>Bacillariophyta</taxon>
        <taxon>Coscinodiscophyceae</taxon>
        <taxon>Thalassiosirophycidae</taxon>
        <taxon>Stephanodiscales</taxon>
        <taxon>Stephanodiscaceae</taxon>
        <taxon>Discostella</taxon>
    </lineage>
</organism>
<name>A0ABD3MW62_9STRA</name>
<evidence type="ECO:0000256" key="1">
    <source>
        <dbReference type="ARBA" id="ARBA00004123"/>
    </source>
</evidence>
<feature type="compositionally biased region" description="Acidic residues" evidence="6">
    <location>
        <begin position="239"/>
        <end position="249"/>
    </location>
</feature>
<evidence type="ECO:0000256" key="4">
    <source>
        <dbReference type="ARBA" id="ARBA00023242"/>
    </source>
</evidence>
<reference evidence="7 8" key="1">
    <citation type="submission" date="2024-10" db="EMBL/GenBank/DDBJ databases">
        <title>Updated reference genomes for cyclostephanoid diatoms.</title>
        <authorList>
            <person name="Roberts W.R."/>
            <person name="Alverson A.J."/>
        </authorList>
    </citation>
    <scope>NUCLEOTIDE SEQUENCE [LARGE SCALE GENOMIC DNA]</scope>
    <source>
        <strain evidence="7 8">AJA232-27</strain>
    </source>
</reference>
<gene>
    <name evidence="7" type="ORF">ACHAWU_001889</name>
</gene>
<evidence type="ECO:0000313" key="8">
    <source>
        <dbReference type="Proteomes" id="UP001530293"/>
    </source>
</evidence>
<keyword evidence="8" id="KW-1185">Reference proteome</keyword>
<evidence type="ECO:0000256" key="3">
    <source>
        <dbReference type="ARBA" id="ARBA00022705"/>
    </source>
</evidence>
<evidence type="ECO:0000313" key="7">
    <source>
        <dbReference type="EMBL" id="KAL3768199.1"/>
    </source>
</evidence>
<feature type="region of interest" description="Disordered" evidence="6">
    <location>
        <begin position="102"/>
        <end position="127"/>
    </location>
</feature>
<dbReference type="AlphaFoldDB" id="A0ABD3MW62"/>
<dbReference type="PANTHER" id="PTHR10507">
    <property type="entry name" value="CDC45-RELATED PROTEIN"/>
    <property type="match status" value="1"/>
</dbReference>
<dbReference type="Pfam" id="PF02724">
    <property type="entry name" value="CDC45"/>
    <property type="match status" value="2"/>
</dbReference>
<dbReference type="Proteomes" id="UP001530293">
    <property type="component" value="Unassembled WGS sequence"/>
</dbReference>
<keyword evidence="5" id="KW-0131">Cell cycle</keyword>
<feature type="compositionally biased region" description="Acidic residues" evidence="6">
    <location>
        <begin position="299"/>
        <end position="309"/>
    </location>
</feature>
<comment type="similarity">
    <text evidence="2">Belongs to the CDC45 family.</text>
</comment>
<dbReference type="InterPro" id="IPR003874">
    <property type="entry name" value="CDC45"/>
</dbReference>
<comment type="caution">
    <text evidence="7">The sequence shown here is derived from an EMBL/GenBank/DDBJ whole genome shotgun (WGS) entry which is preliminary data.</text>
</comment>